<keyword evidence="2" id="KW-1185">Reference proteome</keyword>
<reference evidence="1" key="1">
    <citation type="submission" date="2023-11" db="EMBL/GenBank/DDBJ databases">
        <title>Genome assemblies of two species of porcelain crab, Petrolisthes cinctipes and Petrolisthes manimaculis (Anomura: Porcellanidae).</title>
        <authorList>
            <person name="Angst P."/>
        </authorList>
    </citation>
    <scope>NUCLEOTIDE SEQUENCE</scope>
    <source>
        <strain evidence="1">PB745_02</strain>
        <tissue evidence="1">Gill</tissue>
    </source>
</reference>
<sequence length="93" mass="10877">MRDVMSPLGPEKGKCLGKKEDDLVLGNAWLSHHQQQHLTPLPLEYLVNQQADWKYLDPVRRLQFRHQSPRHHSRPDVRFNLAHCITVFTLTEG</sequence>
<organism evidence="1 2">
    <name type="scientific">Petrolisthes manimaculis</name>
    <dbReference type="NCBI Taxonomy" id="1843537"/>
    <lineage>
        <taxon>Eukaryota</taxon>
        <taxon>Metazoa</taxon>
        <taxon>Ecdysozoa</taxon>
        <taxon>Arthropoda</taxon>
        <taxon>Crustacea</taxon>
        <taxon>Multicrustacea</taxon>
        <taxon>Malacostraca</taxon>
        <taxon>Eumalacostraca</taxon>
        <taxon>Eucarida</taxon>
        <taxon>Decapoda</taxon>
        <taxon>Pleocyemata</taxon>
        <taxon>Anomura</taxon>
        <taxon>Galatheoidea</taxon>
        <taxon>Porcellanidae</taxon>
        <taxon>Petrolisthes</taxon>
    </lineage>
</organism>
<accession>A0AAE1UBS4</accession>
<comment type="caution">
    <text evidence="1">The sequence shown here is derived from an EMBL/GenBank/DDBJ whole genome shotgun (WGS) entry which is preliminary data.</text>
</comment>
<proteinExistence type="predicted"/>
<name>A0AAE1UBS4_9EUCA</name>
<dbReference type="EMBL" id="JAWZYT010001325">
    <property type="protein sequence ID" value="KAK4313370.1"/>
    <property type="molecule type" value="Genomic_DNA"/>
</dbReference>
<evidence type="ECO:0000313" key="1">
    <source>
        <dbReference type="EMBL" id="KAK4313370.1"/>
    </source>
</evidence>
<gene>
    <name evidence="1" type="ORF">Pmani_015290</name>
</gene>
<evidence type="ECO:0000313" key="2">
    <source>
        <dbReference type="Proteomes" id="UP001292094"/>
    </source>
</evidence>
<protein>
    <submittedName>
        <fullName evidence="1">Uncharacterized protein</fullName>
    </submittedName>
</protein>
<dbReference type="AlphaFoldDB" id="A0AAE1UBS4"/>
<dbReference type="Proteomes" id="UP001292094">
    <property type="component" value="Unassembled WGS sequence"/>
</dbReference>